<sequence>MNHAENRCYAGGADGAIYIVDLSVPLESSVLAGKEGVSSISGHSGAITACCITGDDSKVLTGGQDGRVLVWDAETMQVLREYKGSNASSKMNLGGKEDGSDKSIVFLCAIPYPTLLFDNENTLYPVRALKKYRISKIDDFEPVLCLNPIQSAEESSRFVGVAQSAEGNKAFSVVETTSKKESAEEALRKENARLKELGEQWKSIAERAFQQLITSQSKE</sequence>
<feature type="repeat" description="WD" evidence="3">
    <location>
        <begin position="40"/>
        <end position="81"/>
    </location>
</feature>
<dbReference type="InterPro" id="IPR019775">
    <property type="entry name" value="WD40_repeat_CS"/>
</dbReference>
<dbReference type="PROSITE" id="PS50082">
    <property type="entry name" value="WD_REPEATS_2"/>
    <property type="match status" value="1"/>
</dbReference>
<keyword evidence="4" id="KW-0175">Coiled coil</keyword>
<evidence type="ECO:0000256" key="3">
    <source>
        <dbReference type="PROSITE-ProRule" id="PRU00221"/>
    </source>
</evidence>
<feature type="coiled-coil region" evidence="4">
    <location>
        <begin position="173"/>
        <end position="200"/>
    </location>
</feature>
<dbReference type="PANTHER" id="PTHR18763:SF0">
    <property type="entry name" value="WD REPEAT-CONTAINING PROTEIN 18"/>
    <property type="match status" value="1"/>
</dbReference>
<proteinExistence type="predicted"/>
<dbReference type="Pfam" id="PF00400">
    <property type="entry name" value="WD40"/>
    <property type="match status" value="1"/>
</dbReference>
<evidence type="ECO:0000313" key="5">
    <source>
        <dbReference type="EMBL" id="CBK20312.2"/>
    </source>
</evidence>
<dbReference type="GO" id="GO:0120330">
    <property type="term" value="C:rixosome complex"/>
    <property type="evidence" value="ECO:0007669"/>
    <property type="project" value="TreeGrafter"/>
</dbReference>
<gene>
    <name evidence="5" type="ORF">GSBLH_T00006100001</name>
</gene>
<dbReference type="GeneID" id="24922225"/>
<dbReference type="InterPro" id="IPR001680">
    <property type="entry name" value="WD40_rpt"/>
</dbReference>
<dbReference type="InterPro" id="IPR036322">
    <property type="entry name" value="WD40_repeat_dom_sf"/>
</dbReference>
<evidence type="ECO:0000256" key="2">
    <source>
        <dbReference type="ARBA" id="ARBA00022737"/>
    </source>
</evidence>
<dbReference type="InParanoid" id="D8LXK7"/>
<dbReference type="Gene3D" id="2.130.10.10">
    <property type="entry name" value="YVTN repeat-like/Quinoprotein amine dehydrogenase"/>
    <property type="match status" value="1"/>
</dbReference>
<evidence type="ECO:0000313" key="6">
    <source>
        <dbReference type="Proteomes" id="UP000008312"/>
    </source>
</evidence>
<dbReference type="SUPFAM" id="SSF50978">
    <property type="entry name" value="WD40 repeat-like"/>
    <property type="match status" value="1"/>
</dbReference>
<keyword evidence="1 3" id="KW-0853">WD repeat</keyword>
<reference evidence="5" key="1">
    <citation type="submission" date="2010-02" db="EMBL/GenBank/DDBJ databases">
        <title>Sequencing and annotation of the Blastocystis hominis genome.</title>
        <authorList>
            <person name="Wincker P."/>
        </authorList>
    </citation>
    <scope>NUCLEOTIDE SEQUENCE</scope>
    <source>
        <strain evidence="5">Singapore isolate B</strain>
    </source>
</reference>
<dbReference type="GO" id="GO:0005656">
    <property type="term" value="C:nuclear pre-replicative complex"/>
    <property type="evidence" value="ECO:0007669"/>
    <property type="project" value="TreeGrafter"/>
</dbReference>
<dbReference type="GO" id="GO:0006261">
    <property type="term" value="P:DNA-templated DNA replication"/>
    <property type="evidence" value="ECO:0007669"/>
    <property type="project" value="TreeGrafter"/>
</dbReference>
<protein>
    <submittedName>
        <fullName evidence="5">Uncharacterized protein</fullName>
    </submittedName>
</protein>
<name>D8LXK7_BLAHO</name>
<dbReference type="PROSITE" id="PS50294">
    <property type="entry name" value="WD_REPEATS_REGION"/>
    <property type="match status" value="1"/>
</dbReference>
<evidence type="ECO:0000256" key="1">
    <source>
        <dbReference type="ARBA" id="ARBA00022574"/>
    </source>
</evidence>
<dbReference type="SMART" id="SM00320">
    <property type="entry name" value="WD40"/>
    <property type="match status" value="1"/>
</dbReference>
<dbReference type="GO" id="GO:0006364">
    <property type="term" value="P:rRNA processing"/>
    <property type="evidence" value="ECO:0007669"/>
    <property type="project" value="TreeGrafter"/>
</dbReference>
<dbReference type="RefSeq" id="XP_012894360.1">
    <property type="nucleotide sequence ID" value="XM_013038906.1"/>
</dbReference>
<dbReference type="EMBL" id="FN668639">
    <property type="protein sequence ID" value="CBK20312.2"/>
    <property type="molecule type" value="Genomic_DNA"/>
</dbReference>
<dbReference type="AlphaFoldDB" id="D8LXK7"/>
<organism evidence="5">
    <name type="scientific">Blastocystis hominis</name>
    <dbReference type="NCBI Taxonomy" id="12968"/>
    <lineage>
        <taxon>Eukaryota</taxon>
        <taxon>Sar</taxon>
        <taxon>Stramenopiles</taxon>
        <taxon>Bigyra</taxon>
        <taxon>Opalozoa</taxon>
        <taxon>Opalinata</taxon>
        <taxon>Blastocystidae</taxon>
        <taxon>Blastocystis</taxon>
    </lineage>
</organism>
<dbReference type="PANTHER" id="PTHR18763">
    <property type="entry name" value="WD-REPEAT PROTEIN 18"/>
    <property type="match status" value="1"/>
</dbReference>
<dbReference type="PROSITE" id="PS00678">
    <property type="entry name" value="WD_REPEATS_1"/>
    <property type="match status" value="1"/>
</dbReference>
<evidence type="ECO:0000256" key="4">
    <source>
        <dbReference type="SAM" id="Coils"/>
    </source>
</evidence>
<keyword evidence="2" id="KW-0677">Repeat</keyword>
<dbReference type="OrthoDB" id="190105at2759"/>
<dbReference type="InterPro" id="IPR015943">
    <property type="entry name" value="WD40/YVTN_repeat-like_dom_sf"/>
</dbReference>
<dbReference type="Proteomes" id="UP000008312">
    <property type="component" value="Unassembled WGS sequence"/>
</dbReference>
<accession>D8LXK7</accession>
<keyword evidence="6" id="KW-1185">Reference proteome</keyword>
<dbReference type="InterPro" id="IPR045227">
    <property type="entry name" value="WDR18/Ipi3/RID3"/>
</dbReference>